<keyword evidence="4" id="KW-1185">Reference proteome</keyword>
<evidence type="ECO:0000313" key="3">
    <source>
        <dbReference type="EMBL" id="CAG7720584.1"/>
    </source>
</evidence>
<dbReference type="AlphaFoldDB" id="A0A8J2JSD1"/>
<feature type="domain" description="Fibronectin type-III" evidence="2">
    <location>
        <begin position="53"/>
        <end position="161"/>
    </location>
</feature>
<feature type="non-terminal residue" evidence="3">
    <location>
        <position position="169"/>
    </location>
</feature>
<comment type="caution">
    <text evidence="3">The sequence shown here is derived from an EMBL/GenBank/DDBJ whole genome shotgun (WGS) entry which is preliminary data.</text>
</comment>
<protein>
    <recommendedName>
        <fullName evidence="2">Fibronectin type-III domain-containing protein</fullName>
    </recommendedName>
</protein>
<dbReference type="Pfam" id="PF00041">
    <property type="entry name" value="fn3"/>
    <property type="match status" value="1"/>
</dbReference>
<evidence type="ECO:0000256" key="1">
    <source>
        <dbReference type="SAM" id="MobiDB-lite"/>
    </source>
</evidence>
<feature type="compositionally biased region" description="Basic and acidic residues" evidence="1">
    <location>
        <begin position="31"/>
        <end position="57"/>
    </location>
</feature>
<dbReference type="CDD" id="cd00063">
    <property type="entry name" value="FN3"/>
    <property type="match status" value="1"/>
</dbReference>
<organism evidence="3 4">
    <name type="scientific">Allacma fusca</name>
    <dbReference type="NCBI Taxonomy" id="39272"/>
    <lineage>
        <taxon>Eukaryota</taxon>
        <taxon>Metazoa</taxon>
        <taxon>Ecdysozoa</taxon>
        <taxon>Arthropoda</taxon>
        <taxon>Hexapoda</taxon>
        <taxon>Collembola</taxon>
        <taxon>Symphypleona</taxon>
        <taxon>Sminthuridae</taxon>
        <taxon>Allacma</taxon>
    </lineage>
</organism>
<dbReference type="InterPro" id="IPR003961">
    <property type="entry name" value="FN3_dom"/>
</dbReference>
<evidence type="ECO:0000313" key="4">
    <source>
        <dbReference type="Proteomes" id="UP000708208"/>
    </source>
</evidence>
<gene>
    <name evidence="3" type="ORF">AFUS01_LOCUS9854</name>
</gene>
<dbReference type="EMBL" id="CAJVCH010071727">
    <property type="protein sequence ID" value="CAG7720584.1"/>
    <property type="molecule type" value="Genomic_DNA"/>
</dbReference>
<proteinExistence type="predicted"/>
<sequence length="169" mass="19280">MWGDEGVPNPPVVNRWETLPLSGPEVAGGQAKDEPGRNENSTHPKLNDNTDDKDGHFSSELQNDVQVQLLWAVECYSPLIDYRLAFRPAPTKPLTSHNEDKTPLWTELTIPADYSSTFLHTKSFLLRGLQRQTIYESAIRARNKYGWSPISAVFYFSTFPSKFHLFLRL</sequence>
<dbReference type="PROSITE" id="PS50853">
    <property type="entry name" value="FN3"/>
    <property type="match status" value="1"/>
</dbReference>
<name>A0A8J2JSD1_9HEXA</name>
<evidence type="ECO:0000259" key="2">
    <source>
        <dbReference type="PROSITE" id="PS50853"/>
    </source>
</evidence>
<dbReference type="OrthoDB" id="10062932at2759"/>
<accession>A0A8J2JSD1</accession>
<dbReference type="Proteomes" id="UP000708208">
    <property type="component" value="Unassembled WGS sequence"/>
</dbReference>
<feature type="region of interest" description="Disordered" evidence="1">
    <location>
        <begin position="1"/>
        <end position="58"/>
    </location>
</feature>
<reference evidence="3" key="1">
    <citation type="submission" date="2021-06" db="EMBL/GenBank/DDBJ databases">
        <authorList>
            <person name="Hodson N. C."/>
            <person name="Mongue J. A."/>
            <person name="Jaron S. K."/>
        </authorList>
    </citation>
    <scope>NUCLEOTIDE SEQUENCE</scope>
</reference>